<organism evidence="2 3">
    <name type="scientific">Solanum tuberosum</name>
    <name type="common">Potato</name>
    <dbReference type="NCBI Taxonomy" id="4113"/>
    <lineage>
        <taxon>Eukaryota</taxon>
        <taxon>Viridiplantae</taxon>
        <taxon>Streptophyta</taxon>
        <taxon>Embryophyta</taxon>
        <taxon>Tracheophyta</taxon>
        <taxon>Spermatophyta</taxon>
        <taxon>Magnoliopsida</taxon>
        <taxon>eudicotyledons</taxon>
        <taxon>Gunneridae</taxon>
        <taxon>Pentapetalae</taxon>
        <taxon>asterids</taxon>
        <taxon>lamiids</taxon>
        <taxon>Solanales</taxon>
        <taxon>Solanaceae</taxon>
        <taxon>Solanoideae</taxon>
        <taxon>Solaneae</taxon>
        <taxon>Solanum</taxon>
    </lineage>
</organism>
<evidence type="ECO:0000313" key="2">
    <source>
        <dbReference type="EMBL" id="KAH0743147.1"/>
    </source>
</evidence>
<dbReference type="Proteomes" id="UP000826656">
    <property type="component" value="Unassembled WGS sequence"/>
</dbReference>
<feature type="compositionally biased region" description="Basic and acidic residues" evidence="1">
    <location>
        <begin position="56"/>
        <end position="69"/>
    </location>
</feature>
<sequence length="129" mass="13953">MKSSRSEASLVSNSSGESREAAGSEQLPLPSYPSPLPFSTNEPGSAAPLCHSQPIPDRRSPPHIPDRHCSSRSRHHPNRCTASINNNNNRSQQQLIGGSSSAWVVAVANSDNNYKQREYTSKLTAVVTD</sequence>
<proteinExistence type="predicted"/>
<feature type="compositionally biased region" description="Polar residues" evidence="1">
    <location>
        <begin position="1"/>
        <end position="11"/>
    </location>
</feature>
<protein>
    <submittedName>
        <fullName evidence="2">Uncharacterized protein</fullName>
    </submittedName>
</protein>
<evidence type="ECO:0000313" key="3">
    <source>
        <dbReference type="Proteomes" id="UP000826656"/>
    </source>
</evidence>
<comment type="caution">
    <text evidence="2">The sequence shown here is derived from an EMBL/GenBank/DDBJ whole genome shotgun (WGS) entry which is preliminary data.</text>
</comment>
<name>A0ABQ7UA40_SOLTU</name>
<feature type="compositionally biased region" description="Polar residues" evidence="1">
    <location>
        <begin position="80"/>
        <end position="94"/>
    </location>
</feature>
<accession>A0ABQ7UA40</accession>
<evidence type="ECO:0000256" key="1">
    <source>
        <dbReference type="SAM" id="MobiDB-lite"/>
    </source>
</evidence>
<gene>
    <name evidence="2" type="ORF">KY290_031140</name>
</gene>
<keyword evidence="3" id="KW-1185">Reference proteome</keyword>
<dbReference type="EMBL" id="JAIVGD010000023">
    <property type="protein sequence ID" value="KAH0743147.1"/>
    <property type="molecule type" value="Genomic_DNA"/>
</dbReference>
<feature type="region of interest" description="Disordered" evidence="1">
    <location>
        <begin position="1"/>
        <end position="94"/>
    </location>
</feature>
<reference evidence="2 3" key="1">
    <citation type="journal article" date="2021" name="bioRxiv">
        <title>Chromosome-scale and haplotype-resolved genome assembly of a tetraploid potato cultivar.</title>
        <authorList>
            <person name="Sun H."/>
            <person name="Jiao W.-B."/>
            <person name="Krause K."/>
            <person name="Campoy J.A."/>
            <person name="Goel M."/>
            <person name="Folz-Donahue K."/>
            <person name="Kukat C."/>
            <person name="Huettel B."/>
            <person name="Schneeberger K."/>
        </authorList>
    </citation>
    <scope>NUCLEOTIDE SEQUENCE [LARGE SCALE GENOMIC DNA]</scope>
    <source>
        <strain evidence="2">SolTubOtavaFocal</strain>
        <tissue evidence="2">Leaves</tissue>
    </source>
</reference>